<sequence>MDTPPEFDRYARDYARLHGESIRASGEEPAYFAASKAAYVARAMSAQTPARLLDFGCGIGGTLGFLRDALPGTKLHGMDVSRESLAMAAQAHPDVALSVIEGDRLAMDDAAVDVAVAACVFHHIAPVERANWLGELRRVLKPGGRLFVFEHNPWNPLTRKVVDECPFDEDAILLSSIETRSLMRDAGFNDTHVDYTIFFPHALAALRPLERLLTRVPMGAQYVASGRA</sequence>
<accession>A0A7C9M0K5</accession>
<dbReference type="Pfam" id="PF08242">
    <property type="entry name" value="Methyltransf_12"/>
    <property type="match status" value="1"/>
</dbReference>
<dbReference type="GO" id="GO:0010420">
    <property type="term" value="F:polyprenyldihydroxybenzoate methyltransferase activity"/>
    <property type="evidence" value="ECO:0007669"/>
    <property type="project" value="TreeGrafter"/>
</dbReference>
<reference evidence="2 3" key="1">
    <citation type="submission" date="2019-12" db="EMBL/GenBank/DDBJ databases">
        <authorList>
            <person name="Xu J."/>
        </authorList>
    </citation>
    <scope>NUCLEOTIDE SEQUENCE [LARGE SCALE GENOMIC DNA]</scope>
    <source>
        <strain evidence="2 3">HX-5-24</strain>
    </source>
</reference>
<proteinExistence type="predicted"/>
<feature type="domain" description="Methyltransferase type 12" evidence="1">
    <location>
        <begin position="53"/>
        <end position="146"/>
    </location>
</feature>
<evidence type="ECO:0000313" key="3">
    <source>
        <dbReference type="Proteomes" id="UP000479692"/>
    </source>
</evidence>
<gene>
    <name evidence="2" type="ORF">GN331_05840</name>
</gene>
<dbReference type="AlphaFoldDB" id="A0A7C9M0K5"/>
<evidence type="ECO:0000259" key="1">
    <source>
        <dbReference type="Pfam" id="PF08242"/>
    </source>
</evidence>
<evidence type="ECO:0000313" key="2">
    <source>
        <dbReference type="EMBL" id="MUV13728.1"/>
    </source>
</evidence>
<organism evidence="2 3">
    <name type="scientific">Noviluteimonas gilva</name>
    <dbReference type="NCBI Taxonomy" id="2682097"/>
    <lineage>
        <taxon>Bacteria</taxon>
        <taxon>Pseudomonadati</taxon>
        <taxon>Pseudomonadota</taxon>
        <taxon>Gammaproteobacteria</taxon>
        <taxon>Lysobacterales</taxon>
        <taxon>Lysobacteraceae</taxon>
        <taxon>Noviluteimonas</taxon>
    </lineage>
</organism>
<dbReference type="PANTHER" id="PTHR43464">
    <property type="entry name" value="METHYLTRANSFERASE"/>
    <property type="match status" value="1"/>
</dbReference>
<dbReference type="CDD" id="cd02440">
    <property type="entry name" value="AdoMet_MTases"/>
    <property type="match status" value="1"/>
</dbReference>
<keyword evidence="2" id="KW-0808">Transferase</keyword>
<dbReference type="InterPro" id="IPR013217">
    <property type="entry name" value="Methyltransf_12"/>
</dbReference>
<dbReference type="GO" id="GO:0032259">
    <property type="term" value="P:methylation"/>
    <property type="evidence" value="ECO:0007669"/>
    <property type="project" value="UniProtKB-KW"/>
</dbReference>
<protein>
    <submittedName>
        <fullName evidence="2">Methyltransferase domain-containing protein</fullName>
    </submittedName>
</protein>
<dbReference type="SUPFAM" id="SSF53335">
    <property type="entry name" value="S-adenosyl-L-methionine-dependent methyltransferases"/>
    <property type="match status" value="1"/>
</dbReference>
<comment type="caution">
    <text evidence="2">The sequence shown here is derived from an EMBL/GenBank/DDBJ whole genome shotgun (WGS) entry which is preliminary data.</text>
</comment>
<dbReference type="EMBL" id="WOXT01000001">
    <property type="protein sequence ID" value="MUV13728.1"/>
    <property type="molecule type" value="Genomic_DNA"/>
</dbReference>
<dbReference type="Gene3D" id="3.40.50.150">
    <property type="entry name" value="Vaccinia Virus protein VP39"/>
    <property type="match status" value="1"/>
</dbReference>
<keyword evidence="2" id="KW-0489">Methyltransferase</keyword>
<dbReference type="PANTHER" id="PTHR43464:SF23">
    <property type="entry name" value="JUVENILE HORMONE ACID O-METHYLTRANSFERASE"/>
    <property type="match status" value="1"/>
</dbReference>
<dbReference type="Proteomes" id="UP000479692">
    <property type="component" value="Unassembled WGS sequence"/>
</dbReference>
<dbReference type="RefSeq" id="WP_156640905.1">
    <property type="nucleotide sequence ID" value="NZ_WOXT01000001.1"/>
</dbReference>
<keyword evidence="3" id="KW-1185">Reference proteome</keyword>
<name>A0A7C9M0K5_9GAMM</name>
<dbReference type="InterPro" id="IPR029063">
    <property type="entry name" value="SAM-dependent_MTases_sf"/>
</dbReference>